<dbReference type="VEuPathDB" id="FungiDB:VP01_4752g1"/>
<feature type="compositionally biased region" description="Gly residues" evidence="1">
    <location>
        <begin position="120"/>
        <end position="159"/>
    </location>
</feature>
<name>A0A0L6UMU8_9BASI</name>
<feature type="compositionally biased region" description="Gly residues" evidence="1">
    <location>
        <begin position="166"/>
        <end position="182"/>
    </location>
</feature>
<proteinExistence type="predicted"/>
<evidence type="ECO:0000313" key="3">
    <source>
        <dbReference type="Proteomes" id="UP000037035"/>
    </source>
</evidence>
<sequence>MQAQAPKTEPPLLFPTLSPSPMEACLFRLTKSKVNMLSPTKALKILPFVYFGLPQISAFTMSSETTTSETPSYRLAYISSTTPTKLRLCCSRRERSSASGRLGLTGTERTGREEGEDGILMGGGGVEGGGGEGIEMGEGAAGGNGGGGGSGGGVGGAGAGEETESGVGGGGGGGRARGGGAGSKAWPMQIAPLFIWWRSCSCAFWDQRHVVPSGGLRQGLSAAIPKGSWQRRGGRAGVNRDQIRVWDNKGAFAVGSVTGLFSGLNFLGTRQPSSKLSRLGSRISSLLSSQTSSTFTRPWHFQGSAINHVFSETFQKLFGIVTLSEAENTELYPNKPQNISI</sequence>
<accession>A0A0L6UMU8</accession>
<gene>
    <name evidence="2" type="ORF">VP01_4752g1</name>
</gene>
<organism evidence="2 3">
    <name type="scientific">Puccinia sorghi</name>
    <dbReference type="NCBI Taxonomy" id="27349"/>
    <lineage>
        <taxon>Eukaryota</taxon>
        <taxon>Fungi</taxon>
        <taxon>Dikarya</taxon>
        <taxon>Basidiomycota</taxon>
        <taxon>Pucciniomycotina</taxon>
        <taxon>Pucciniomycetes</taxon>
        <taxon>Pucciniales</taxon>
        <taxon>Pucciniaceae</taxon>
        <taxon>Puccinia</taxon>
    </lineage>
</organism>
<protein>
    <submittedName>
        <fullName evidence="2">Uncharacterized protein</fullName>
    </submittedName>
</protein>
<evidence type="ECO:0000313" key="2">
    <source>
        <dbReference type="EMBL" id="KNZ49838.1"/>
    </source>
</evidence>
<dbReference type="AlphaFoldDB" id="A0A0L6UMU8"/>
<reference evidence="2 3" key="1">
    <citation type="submission" date="2015-08" db="EMBL/GenBank/DDBJ databases">
        <title>Next Generation Sequencing and Analysis of the Genome of Puccinia sorghi L Schw, the Causal Agent of Maize Common Rust.</title>
        <authorList>
            <person name="Rochi L."/>
            <person name="Burguener G."/>
            <person name="Darino M."/>
            <person name="Turjanski A."/>
            <person name="Kreff E."/>
            <person name="Dieguez M.J."/>
            <person name="Sacco F."/>
        </authorList>
    </citation>
    <scope>NUCLEOTIDE SEQUENCE [LARGE SCALE GENOMIC DNA]</scope>
    <source>
        <strain evidence="2 3">RO10H11247</strain>
    </source>
</reference>
<evidence type="ECO:0000256" key="1">
    <source>
        <dbReference type="SAM" id="MobiDB-lite"/>
    </source>
</evidence>
<feature type="region of interest" description="Disordered" evidence="1">
    <location>
        <begin position="97"/>
        <end position="183"/>
    </location>
</feature>
<keyword evidence="3" id="KW-1185">Reference proteome</keyword>
<comment type="caution">
    <text evidence="2">The sequence shown here is derived from an EMBL/GenBank/DDBJ whole genome shotgun (WGS) entry which is preliminary data.</text>
</comment>
<dbReference type="Proteomes" id="UP000037035">
    <property type="component" value="Unassembled WGS sequence"/>
</dbReference>
<dbReference type="EMBL" id="LAVV01009892">
    <property type="protein sequence ID" value="KNZ49838.1"/>
    <property type="molecule type" value="Genomic_DNA"/>
</dbReference>
<feature type="compositionally biased region" description="Low complexity" evidence="1">
    <location>
        <begin position="97"/>
        <end position="108"/>
    </location>
</feature>